<gene>
    <name evidence="1" type="ORF">C3E79_06130</name>
</gene>
<dbReference type="Gene3D" id="3.10.580.10">
    <property type="entry name" value="CBS-domain"/>
    <property type="match status" value="1"/>
</dbReference>
<protein>
    <submittedName>
        <fullName evidence="1">Uncharacterized protein</fullName>
    </submittedName>
</protein>
<dbReference type="OrthoDB" id="4417510at2"/>
<reference evidence="2" key="1">
    <citation type="submission" date="2018-01" db="EMBL/GenBank/DDBJ databases">
        <authorList>
            <person name="Li J."/>
        </authorList>
    </citation>
    <scope>NUCLEOTIDE SEQUENCE [LARGE SCALE GENOMIC DNA]</scope>
    <source>
        <strain evidence="2">2184</strain>
    </source>
</reference>
<accession>A0A2S0WEB8</accession>
<dbReference type="SUPFAM" id="SSF54631">
    <property type="entry name" value="CBS-domain pair"/>
    <property type="match status" value="1"/>
</dbReference>
<dbReference type="Proteomes" id="UP000244754">
    <property type="component" value="Chromosome"/>
</dbReference>
<dbReference type="AlphaFoldDB" id="A0A2S0WEB8"/>
<sequence length="246" mass="26462">MSTPNRAVAFLAAFNTIEKHLRSALGAKRGDGFTWMVGKARRAGILTQRQGDVLTEFAELRNAISHGEYEDFRPIAEPLPETVAEIERIRDALLRPTAALSVTAGEAVSTFAPGDAISGPLALIRDKDFSQFPIYEGNRCVGVLTTDAIARWVAADLGADGTLDARTVAEVLRYGERVERAVFLSRDATVAAAYNALTTPLDDASLPRILIITESGVATGRPLGVLTAADLPALVRHIKRQRTAPE</sequence>
<keyword evidence="2" id="KW-1185">Reference proteome</keyword>
<dbReference type="RefSeq" id="WP_108404118.1">
    <property type="nucleotide sequence ID" value="NZ_CP026948.1"/>
</dbReference>
<organism evidence="1 2">
    <name type="scientific">Corynebacterium liangguodongii</name>
    <dbReference type="NCBI Taxonomy" id="2079535"/>
    <lineage>
        <taxon>Bacteria</taxon>
        <taxon>Bacillati</taxon>
        <taxon>Actinomycetota</taxon>
        <taxon>Actinomycetes</taxon>
        <taxon>Mycobacteriales</taxon>
        <taxon>Corynebacteriaceae</taxon>
        <taxon>Corynebacterium</taxon>
    </lineage>
</organism>
<name>A0A2S0WEB8_9CORY</name>
<dbReference type="InterPro" id="IPR046342">
    <property type="entry name" value="CBS_dom_sf"/>
</dbReference>
<evidence type="ECO:0000313" key="2">
    <source>
        <dbReference type="Proteomes" id="UP000244754"/>
    </source>
</evidence>
<proteinExistence type="predicted"/>
<dbReference type="EMBL" id="CP026948">
    <property type="protein sequence ID" value="AWB84109.1"/>
    <property type="molecule type" value="Genomic_DNA"/>
</dbReference>
<evidence type="ECO:0000313" key="1">
    <source>
        <dbReference type="EMBL" id="AWB84109.1"/>
    </source>
</evidence>
<dbReference type="KEGG" id="clia:C3E79_06130"/>